<name>A0A6G1J0T9_9PLEO</name>
<proteinExistence type="predicted"/>
<reference evidence="2" key="1">
    <citation type="journal article" date="2020" name="Stud. Mycol.">
        <title>101 Dothideomycetes genomes: a test case for predicting lifestyles and emergence of pathogens.</title>
        <authorList>
            <person name="Haridas S."/>
            <person name="Albert R."/>
            <person name="Binder M."/>
            <person name="Bloem J."/>
            <person name="Labutti K."/>
            <person name="Salamov A."/>
            <person name="Andreopoulos B."/>
            <person name="Baker S."/>
            <person name="Barry K."/>
            <person name="Bills G."/>
            <person name="Bluhm B."/>
            <person name="Cannon C."/>
            <person name="Castanera R."/>
            <person name="Culley D."/>
            <person name="Daum C."/>
            <person name="Ezra D."/>
            <person name="Gonzalez J."/>
            <person name="Henrissat B."/>
            <person name="Kuo A."/>
            <person name="Liang C."/>
            <person name="Lipzen A."/>
            <person name="Lutzoni F."/>
            <person name="Magnuson J."/>
            <person name="Mondo S."/>
            <person name="Nolan M."/>
            <person name="Ohm R."/>
            <person name="Pangilinan J."/>
            <person name="Park H.-J."/>
            <person name="Ramirez L."/>
            <person name="Alfaro M."/>
            <person name="Sun H."/>
            <person name="Tritt A."/>
            <person name="Yoshinaga Y."/>
            <person name="Zwiers L.-H."/>
            <person name="Turgeon B."/>
            <person name="Goodwin S."/>
            <person name="Spatafora J."/>
            <person name="Crous P."/>
            <person name="Grigoriev I."/>
        </authorList>
    </citation>
    <scope>NUCLEOTIDE SEQUENCE</scope>
    <source>
        <strain evidence="2">CBS 122367</strain>
    </source>
</reference>
<dbReference type="InterPro" id="IPR010730">
    <property type="entry name" value="HET"/>
</dbReference>
<gene>
    <name evidence="2" type="ORF">K458DRAFT_432027</name>
</gene>
<evidence type="ECO:0000313" key="2">
    <source>
        <dbReference type="EMBL" id="KAF2683833.1"/>
    </source>
</evidence>
<organism evidence="2 3">
    <name type="scientific">Lentithecium fluviatile CBS 122367</name>
    <dbReference type="NCBI Taxonomy" id="1168545"/>
    <lineage>
        <taxon>Eukaryota</taxon>
        <taxon>Fungi</taxon>
        <taxon>Dikarya</taxon>
        <taxon>Ascomycota</taxon>
        <taxon>Pezizomycotina</taxon>
        <taxon>Dothideomycetes</taxon>
        <taxon>Pleosporomycetidae</taxon>
        <taxon>Pleosporales</taxon>
        <taxon>Massarineae</taxon>
        <taxon>Lentitheciaceae</taxon>
        <taxon>Lentithecium</taxon>
    </lineage>
</organism>
<dbReference type="OrthoDB" id="3792241at2759"/>
<protein>
    <submittedName>
        <fullName evidence="2">HET-domain-containing protein</fullName>
    </submittedName>
</protein>
<evidence type="ECO:0000313" key="3">
    <source>
        <dbReference type="Proteomes" id="UP000799291"/>
    </source>
</evidence>
<sequence length="381" mass="42403">MKDQQTTLLGHYPVAQALINGAQQSHCHLCSILVGSLFASQGPNGIKQALETSEECMTKREKAFDLYTGPETTDAVTLNILASARLHNRTGYLGGILRDVKEPEAARAQFSCFTGSKECYAMVAKWLNICTSLHSECRSSQLLQKPMRLLDLNIGDIEDVRLVADFTQRIPFKSLSNVAQDAVTACRALSIHYLWIDALCIIQDPSGDFQDEAALMEDVYAGFASTISATTSTDITESFLVERQHLQWVDCKILTADGLSYRSYFEGNAFCEFEGDAYGDFEGNVPGTFAIDSRGRCFQERCLTPRSVYFGTAGIHWECRRGVACEHRSEIGDEHVATNHLNALKTKYAELSLLWQDLNAPEMSQRVRDLWACILESYVGT</sequence>
<feature type="domain" description="Heterokaryon incompatibility" evidence="1">
    <location>
        <begin position="167"/>
        <end position="243"/>
    </location>
</feature>
<dbReference type="PANTHER" id="PTHR33112">
    <property type="entry name" value="DOMAIN PROTEIN, PUTATIVE-RELATED"/>
    <property type="match status" value="1"/>
</dbReference>
<evidence type="ECO:0000259" key="1">
    <source>
        <dbReference type="Pfam" id="PF06985"/>
    </source>
</evidence>
<accession>A0A6G1J0T9</accession>
<keyword evidence="3" id="KW-1185">Reference proteome</keyword>
<dbReference type="EMBL" id="MU005583">
    <property type="protein sequence ID" value="KAF2683833.1"/>
    <property type="molecule type" value="Genomic_DNA"/>
</dbReference>
<dbReference type="PANTHER" id="PTHR33112:SF16">
    <property type="entry name" value="HETEROKARYON INCOMPATIBILITY DOMAIN-CONTAINING PROTEIN"/>
    <property type="match status" value="1"/>
</dbReference>
<dbReference type="AlphaFoldDB" id="A0A6G1J0T9"/>
<dbReference type="Pfam" id="PF06985">
    <property type="entry name" value="HET"/>
    <property type="match status" value="1"/>
</dbReference>
<dbReference type="Proteomes" id="UP000799291">
    <property type="component" value="Unassembled WGS sequence"/>
</dbReference>